<evidence type="ECO:0000313" key="2">
    <source>
        <dbReference type="Proteomes" id="UP001060583"/>
    </source>
</evidence>
<protein>
    <submittedName>
        <fullName evidence="1">Uncharacterized protein</fullName>
    </submittedName>
</protein>
<evidence type="ECO:0000313" key="1">
    <source>
        <dbReference type="EMBL" id="UXQ88696.1"/>
    </source>
</evidence>
<keyword evidence="2" id="KW-1185">Reference proteome</keyword>
<organism evidence="1 2">
    <name type="scientific">Salmonella phage PST_H2</name>
    <dbReference type="NCBI Taxonomy" id="2978975"/>
    <lineage>
        <taxon>Viruses</taxon>
        <taxon>Duplodnaviria</taxon>
        <taxon>Heunggongvirae</taxon>
        <taxon>Uroviricota</taxon>
        <taxon>Caudoviricetes</taxon>
        <taxon>Autographivirales</taxon>
        <taxon>Autosignataviridae</taxon>
        <taxon>Molineuxvirinae</taxon>
        <taxon>Guangxivirus</taxon>
        <taxon>Guangxivirus PSTH2</taxon>
    </lineage>
</organism>
<accession>A0A977TFT5</accession>
<dbReference type="EMBL" id="ON461912">
    <property type="protein sequence ID" value="UXQ88696.1"/>
    <property type="molecule type" value="Genomic_DNA"/>
</dbReference>
<dbReference type="Proteomes" id="UP001060583">
    <property type="component" value="Segment"/>
</dbReference>
<sequence length="45" mass="5187">MKGCIAYCERKVKEASEAGNYTDFQNYTHLLNEWKARAGCETVKE</sequence>
<reference evidence="1" key="1">
    <citation type="submission" date="2022-05" db="EMBL/GenBank/DDBJ databases">
        <authorList>
            <person name="Ma D."/>
        </authorList>
    </citation>
    <scope>NUCLEOTIDE SEQUENCE</scope>
</reference>
<name>A0A977TFT5_9CAUD</name>
<proteinExistence type="predicted"/>